<dbReference type="OrthoDB" id="256753at2"/>
<dbReference type="Pfam" id="PF10005">
    <property type="entry name" value="Zn_ribbon_DZR_6"/>
    <property type="match status" value="1"/>
</dbReference>
<reference evidence="2 3" key="1">
    <citation type="submission" date="2017-06" db="EMBL/GenBank/DDBJ databases">
        <authorList>
            <person name="Kim H.J."/>
            <person name="Triplett B.A."/>
        </authorList>
    </citation>
    <scope>NUCLEOTIDE SEQUENCE [LARGE SCALE GENOMIC DNA]</scope>
    <source>
        <strain evidence="2 3">B29T1</strain>
    </source>
</reference>
<dbReference type="InterPro" id="IPR031321">
    <property type="entry name" value="UCP012641"/>
</dbReference>
<protein>
    <recommendedName>
        <fullName evidence="1">Zinc-ribbon domain-containing protein</fullName>
    </recommendedName>
</protein>
<dbReference type="AlphaFoldDB" id="A0A212RX95"/>
<organism evidence="2 3">
    <name type="scientific">Arboricoccus pini</name>
    <dbReference type="NCBI Taxonomy" id="1963835"/>
    <lineage>
        <taxon>Bacteria</taxon>
        <taxon>Pseudomonadati</taxon>
        <taxon>Pseudomonadota</taxon>
        <taxon>Alphaproteobacteria</taxon>
        <taxon>Geminicoccales</taxon>
        <taxon>Geminicoccaceae</taxon>
        <taxon>Arboricoccus</taxon>
    </lineage>
</organism>
<dbReference type="PIRSF" id="PIRSF012641">
    <property type="entry name" value="UCP012641"/>
    <property type="match status" value="1"/>
</dbReference>
<evidence type="ECO:0000313" key="2">
    <source>
        <dbReference type="EMBL" id="SNB77325.1"/>
    </source>
</evidence>
<keyword evidence="3" id="KW-1185">Reference proteome</keyword>
<dbReference type="EMBL" id="FYEH01000016">
    <property type="protein sequence ID" value="SNB77325.1"/>
    <property type="molecule type" value="Genomic_DNA"/>
</dbReference>
<dbReference type="Pfam" id="PF15887">
    <property type="entry name" value="Peptidase_Mx"/>
    <property type="match status" value="1"/>
</dbReference>
<evidence type="ECO:0000259" key="1">
    <source>
        <dbReference type="Pfam" id="PF10005"/>
    </source>
</evidence>
<name>A0A212RX95_9PROT</name>
<proteinExistence type="predicted"/>
<evidence type="ECO:0000313" key="3">
    <source>
        <dbReference type="Proteomes" id="UP000197065"/>
    </source>
</evidence>
<gene>
    <name evidence="2" type="ORF">SAMN07250955_11661</name>
</gene>
<feature type="domain" description="Zinc-ribbon" evidence="1">
    <location>
        <begin position="3"/>
        <end position="96"/>
    </location>
</feature>
<accession>A0A212RX95</accession>
<dbReference type="Gene3D" id="3.40.390.70">
    <property type="match status" value="1"/>
</dbReference>
<dbReference type="InterPro" id="IPR011201">
    <property type="entry name" value="Zinc-ribbon_6_bact"/>
</dbReference>
<sequence>MKLFKCQHCGQTLFFENTLCEKCGHKLGYLPDLGEMSAVEPDGANWIALANKSPESRYRFCANWELQGCNWMVPLEGDSPLCLACQHNQTIPDLSNADFHGRWQNLEAAKRRLMYSVLKLNLPRPTPGSGDPEPLVFDFLADPPDPSAPKVMTGHDNGLITISLTEADDAEREALRAQMNEPYRTLLGHFRHEVGHYYWDKLVRDRNDLEACRAIFGDDTQDYGQAIQRHYNEGAPPDWQNSFVSSYATMHPWEDFAETWAHYLHIVDTLEMASAFGISIAPDAMDVETEIDFDPHKVRRVETLIDAWLPLTYAVNSLNRAMGLQDLYPFVLSPPVITKLGYIHKIVHTPAGTTG</sequence>
<dbReference type="Proteomes" id="UP000197065">
    <property type="component" value="Unassembled WGS sequence"/>
</dbReference>
<dbReference type="RefSeq" id="WP_088562722.1">
    <property type="nucleotide sequence ID" value="NZ_FYEH01000016.1"/>
</dbReference>